<comment type="caution">
    <text evidence="10">The sequence shown here is derived from an EMBL/GenBank/DDBJ whole genome shotgun (WGS) entry which is preliminary data.</text>
</comment>
<dbReference type="Pfam" id="PF01757">
    <property type="entry name" value="Acyl_transf_3"/>
    <property type="match status" value="1"/>
</dbReference>
<sequence>MVSSTTRNQRWASGVPANGAGVAPTVGQQTDAASKAQRPYLHEVDLMRIIFIFGVLLNHTTSVFSQNMAAGSAGQLFLHATHLSLHFTRMGFMFMTGVVLFLNYYRRTNTNWWTFWRKRYSSVGIPYLAWNAILLAITLAGTTAGLTGADFWSGFKSAVLHGNRFYLYYVFVIFQLYLVFPLLVKLFQRLADHHEQILLVSFLLQLVLVTLIKYWLPGVDRSGWPYLFRAYGMNLLTYQFYFVAGAYTAIHYQAVVTLLKRYARRVYWAAGGGALATVGLYFFNRRVLGLSYAKAVEIHQPLMMLYAVIMVAFVFLIGLKYAEKRSQLSETVTTGIHLSARVAFGIYLVQTIPLILLRGVLTYLAYTPSWLLLLLLPLGYLFVLGGSFGLAYFCYRVTPFGYLIGRPQKLKFLAKFRRKKGVPAHD</sequence>
<feature type="transmembrane region" description="Helical" evidence="8">
    <location>
        <begin position="125"/>
        <end position="146"/>
    </location>
</feature>
<feature type="transmembrane region" description="Helical" evidence="8">
    <location>
        <begin position="303"/>
        <end position="322"/>
    </location>
</feature>
<feature type="region of interest" description="Disordered" evidence="7">
    <location>
        <begin position="1"/>
        <end position="28"/>
    </location>
</feature>
<feature type="transmembrane region" description="Helical" evidence="8">
    <location>
        <begin position="342"/>
        <end position="364"/>
    </location>
</feature>
<feature type="transmembrane region" description="Helical" evidence="8">
    <location>
        <begin position="46"/>
        <end position="65"/>
    </location>
</feature>
<comment type="similarity">
    <text evidence="2">Belongs to the acyltransferase 3 family.</text>
</comment>
<evidence type="ECO:0000256" key="4">
    <source>
        <dbReference type="ARBA" id="ARBA00022692"/>
    </source>
</evidence>
<evidence type="ECO:0000256" key="8">
    <source>
        <dbReference type="SAM" id="Phobius"/>
    </source>
</evidence>
<name>A0ABW1UTX2_9LACO</name>
<evidence type="ECO:0000256" key="3">
    <source>
        <dbReference type="ARBA" id="ARBA00022475"/>
    </source>
</evidence>
<keyword evidence="10" id="KW-0808">Transferase</keyword>
<keyword evidence="5 8" id="KW-1133">Transmembrane helix</keyword>
<dbReference type="EMBL" id="JBHSSM010000029">
    <property type="protein sequence ID" value="MFC6316274.1"/>
    <property type="molecule type" value="Genomic_DNA"/>
</dbReference>
<evidence type="ECO:0000256" key="1">
    <source>
        <dbReference type="ARBA" id="ARBA00004651"/>
    </source>
</evidence>
<feature type="transmembrane region" description="Helical" evidence="8">
    <location>
        <begin position="196"/>
        <end position="216"/>
    </location>
</feature>
<keyword evidence="11" id="KW-1185">Reference proteome</keyword>
<evidence type="ECO:0000313" key="10">
    <source>
        <dbReference type="EMBL" id="MFC6316274.1"/>
    </source>
</evidence>
<feature type="transmembrane region" description="Helical" evidence="8">
    <location>
        <begin position="266"/>
        <end position="283"/>
    </location>
</feature>
<keyword evidence="3" id="KW-1003">Cell membrane</keyword>
<comment type="subcellular location">
    <subcellularLocation>
        <location evidence="1">Cell membrane</location>
        <topology evidence="1">Multi-pass membrane protein</topology>
    </subcellularLocation>
</comment>
<feature type="transmembrane region" description="Helical" evidence="8">
    <location>
        <begin position="236"/>
        <end position="259"/>
    </location>
</feature>
<evidence type="ECO:0000256" key="7">
    <source>
        <dbReference type="SAM" id="MobiDB-lite"/>
    </source>
</evidence>
<dbReference type="RefSeq" id="WP_125599097.1">
    <property type="nucleotide sequence ID" value="NZ_JBHSSM010000029.1"/>
</dbReference>
<keyword evidence="10" id="KW-0012">Acyltransferase</keyword>
<evidence type="ECO:0000259" key="9">
    <source>
        <dbReference type="Pfam" id="PF01757"/>
    </source>
</evidence>
<reference evidence="11" key="1">
    <citation type="journal article" date="2019" name="Int. J. Syst. Evol. Microbiol.">
        <title>The Global Catalogue of Microorganisms (GCM) 10K type strain sequencing project: providing services to taxonomists for standard genome sequencing and annotation.</title>
        <authorList>
            <consortium name="The Broad Institute Genomics Platform"/>
            <consortium name="The Broad Institute Genome Sequencing Center for Infectious Disease"/>
            <person name="Wu L."/>
            <person name="Ma J."/>
        </authorList>
    </citation>
    <scope>NUCLEOTIDE SEQUENCE [LARGE SCALE GENOMIC DNA]</scope>
    <source>
        <strain evidence="11">CCM 8897</strain>
    </source>
</reference>
<evidence type="ECO:0000256" key="5">
    <source>
        <dbReference type="ARBA" id="ARBA00022989"/>
    </source>
</evidence>
<feature type="domain" description="Acyltransferase 3" evidence="9">
    <location>
        <begin position="42"/>
        <end position="391"/>
    </location>
</feature>
<feature type="transmembrane region" description="Helical" evidence="8">
    <location>
        <begin position="85"/>
        <end position="105"/>
    </location>
</feature>
<dbReference type="PANTHER" id="PTHR40074">
    <property type="entry name" value="O-ACETYLTRANSFERASE WECH"/>
    <property type="match status" value="1"/>
</dbReference>
<feature type="transmembrane region" description="Helical" evidence="8">
    <location>
        <begin position="166"/>
        <end position="184"/>
    </location>
</feature>
<dbReference type="PANTHER" id="PTHR40074:SF2">
    <property type="entry name" value="O-ACETYLTRANSFERASE WECH"/>
    <property type="match status" value="1"/>
</dbReference>
<proteinExistence type="inferred from homology"/>
<dbReference type="InterPro" id="IPR002656">
    <property type="entry name" value="Acyl_transf_3_dom"/>
</dbReference>
<protein>
    <submittedName>
        <fullName evidence="10">Acyltransferase</fullName>
    </submittedName>
</protein>
<accession>A0ABW1UTX2</accession>
<evidence type="ECO:0000256" key="2">
    <source>
        <dbReference type="ARBA" id="ARBA00007400"/>
    </source>
</evidence>
<organism evidence="10 11">
    <name type="scientific">Lapidilactobacillus achengensis</name>
    <dbReference type="NCBI Taxonomy" id="2486000"/>
    <lineage>
        <taxon>Bacteria</taxon>
        <taxon>Bacillati</taxon>
        <taxon>Bacillota</taxon>
        <taxon>Bacilli</taxon>
        <taxon>Lactobacillales</taxon>
        <taxon>Lactobacillaceae</taxon>
        <taxon>Lapidilactobacillus</taxon>
    </lineage>
</organism>
<feature type="compositionally biased region" description="Polar residues" evidence="7">
    <location>
        <begin position="1"/>
        <end position="11"/>
    </location>
</feature>
<gene>
    <name evidence="10" type="ORF">ACFQHW_11945</name>
</gene>
<dbReference type="GO" id="GO:0016746">
    <property type="term" value="F:acyltransferase activity"/>
    <property type="evidence" value="ECO:0007669"/>
    <property type="project" value="UniProtKB-KW"/>
</dbReference>
<keyword evidence="4 8" id="KW-0812">Transmembrane</keyword>
<evidence type="ECO:0000256" key="6">
    <source>
        <dbReference type="ARBA" id="ARBA00023136"/>
    </source>
</evidence>
<dbReference type="Proteomes" id="UP001596310">
    <property type="component" value="Unassembled WGS sequence"/>
</dbReference>
<keyword evidence="6 8" id="KW-0472">Membrane</keyword>
<evidence type="ECO:0000313" key="11">
    <source>
        <dbReference type="Proteomes" id="UP001596310"/>
    </source>
</evidence>
<feature type="transmembrane region" description="Helical" evidence="8">
    <location>
        <begin position="370"/>
        <end position="395"/>
    </location>
</feature>